<feature type="transmembrane region" description="Helical" evidence="1">
    <location>
        <begin position="334"/>
        <end position="360"/>
    </location>
</feature>
<feature type="transmembrane region" description="Helical" evidence="1">
    <location>
        <begin position="366"/>
        <end position="386"/>
    </location>
</feature>
<protein>
    <submittedName>
        <fullName evidence="2">Putative MFS family arabinose efflux permease</fullName>
    </submittedName>
</protein>
<proteinExistence type="predicted"/>
<keyword evidence="1" id="KW-0472">Membrane</keyword>
<evidence type="ECO:0000313" key="3">
    <source>
        <dbReference type="Proteomes" id="UP000548304"/>
    </source>
</evidence>
<organism evidence="2 3">
    <name type="scientific">Actinopolyspora biskrensis</name>
    <dbReference type="NCBI Taxonomy" id="1470178"/>
    <lineage>
        <taxon>Bacteria</taxon>
        <taxon>Bacillati</taxon>
        <taxon>Actinomycetota</taxon>
        <taxon>Actinomycetes</taxon>
        <taxon>Actinopolysporales</taxon>
        <taxon>Actinopolysporaceae</taxon>
        <taxon>Actinopolyspora</taxon>
    </lineage>
</organism>
<keyword evidence="1" id="KW-1133">Transmembrane helix</keyword>
<feature type="transmembrane region" description="Helical" evidence="1">
    <location>
        <begin position="277"/>
        <end position="293"/>
    </location>
</feature>
<sequence>MKLYGELFRQQYVKKLLPSNVVGRLPEGMGPLVVALFLREQGFEYSLVGVLAALYGISAAVGTPVLGRCVDLYGQVRVLAVCMLASTAGFLALSITPSDQVLLAGMSIVAAGLFTPPLEPCLRSLWPRVLTGERTIKTAYALDATLQELVFVSGPLLVVIAVEAMGPAGALVTTGLLGLLGTITFITTPPVRRWQAEHRQADWAGPLRSATLRQILMSLVFAGATIGLLNISVIAYSEANHANELSGIILATNAFGALIGGLVYGSRSWPGSSYRHFQFLMFTLAVGYVPLAFAPPPVVLIPCAALSGISLAPALASAFAVVGSSVPSGTSTEAFAWLVTIFMAGNAAGSTLAGTLLQHIGLHAAFWAPPTSALCGFLVFTGLSAARRAKHRRRSGEYEVAR</sequence>
<feature type="transmembrane region" description="Helical" evidence="1">
    <location>
        <begin position="299"/>
        <end position="322"/>
    </location>
</feature>
<dbReference type="EMBL" id="JACBYW010000006">
    <property type="protein sequence ID" value="NYH80160.1"/>
    <property type="molecule type" value="Genomic_DNA"/>
</dbReference>
<dbReference type="Pfam" id="PF07690">
    <property type="entry name" value="MFS_1"/>
    <property type="match status" value="1"/>
</dbReference>
<dbReference type="SUPFAM" id="SSF103473">
    <property type="entry name" value="MFS general substrate transporter"/>
    <property type="match status" value="1"/>
</dbReference>
<accession>A0A852Z1U8</accession>
<gene>
    <name evidence="2" type="ORF">FHR84_003509</name>
</gene>
<dbReference type="InterPro" id="IPR036259">
    <property type="entry name" value="MFS_trans_sf"/>
</dbReference>
<feature type="transmembrane region" description="Helical" evidence="1">
    <location>
        <begin position="215"/>
        <end position="236"/>
    </location>
</feature>
<evidence type="ECO:0000313" key="2">
    <source>
        <dbReference type="EMBL" id="NYH80160.1"/>
    </source>
</evidence>
<dbReference type="PANTHER" id="PTHR23542">
    <property type="match status" value="1"/>
</dbReference>
<dbReference type="Proteomes" id="UP000548304">
    <property type="component" value="Unassembled WGS sequence"/>
</dbReference>
<evidence type="ECO:0000256" key="1">
    <source>
        <dbReference type="SAM" id="Phobius"/>
    </source>
</evidence>
<dbReference type="Gene3D" id="1.20.1250.20">
    <property type="entry name" value="MFS general substrate transporter like domains"/>
    <property type="match status" value="1"/>
</dbReference>
<dbReference type="PANTHER" id="PTHR23542:SF1">
    <property type="entry name" value="MAJOR FACILITATOR SUPERFAMILY (MFS) PROFILE DOMAIN-CONTAINING PROTEIN"/>
    <property type="match status" value="1"/>
</dbReference>
<dbReference type="InterPro" id="IPR011701">
    <property type="entry name" value="MFS"/>
</dbReference>
<feature type="transmembrane region" description="Helical" evidence="1">
    <location>
        <begin position="45"/>
        <end position="66"/>
    </location>
</feature>
<dbReference type="AlphaFoldDB" id="A0A852Z1U8"/>
<dbReference type="GO" id="GO:0022857">
    <property type="term" value="F:transmembrane transporter activity"/>
    <property type="evidence" value="ECO:0007669"/>
    <property type="project" value="InterPro"/>
</dbReference>
<name>A0A852Z1U8_9ACTN</name>
<dbReference type="RefSeq" id="WP_179536504.1">
    <property type="nucleotide sequence ID" value="NZ_JACBYW010000006.1"/>
</dbReference>
<feature type="transmembrane region" description="Helical" evidence="1">
    <location>
        <begin position="78"/>
        <end position="95"/>
    </location>
</feature>
<keyword evidence="1" id="KW-0812">Transmembrane</keyword>
<reference evidence="2 3" key="1">
    <citation type="submission" date="2020-07" db="EMBL/GenBank/DDBJ databases">
        <title>Genomic Encyclopedia of Type Strains, Phase III (KMG-III): the genomes of soil and plant-associated and newly described type strains.</title>
        <authorList>
            <person name="Whitman W."/>
        </authorList>
    </citation>
    <scope>NUCLEOTIDE SEQUENCE [LARGE SCALE GENOMIC DNA]</scope>
    <source>
        <strain evidence="2 3">CECT 8576</strain>
    </source>
</reference>
<feature type="transmembrane region" description="Helical" evidence="1">
    <location>
        <begin position="168"/>
        <end position="186"/>
    </location>
</feature>
<keyword evidence="3" id="KW-1185">Reference proteome</keyword>
<comment type="caution">
    <text evidence="2">The sequence shown here is derived from an EMBL/GenBank/DDBJ whole genome shotgun (WGS) entry which is preliminary data.</text>
</comment>
<feature type="transmembrane region" description="Helical" evidence="1">
    <location>
        <begin position="248"/>
        <end position="265"/>
    </location>
</feature>